<reference evidence="3" key="1">
    <citation type="submission" date="2021-05" db="EMBL/GenBank/DDBJ databases">
        <title>A free-living protist that lacks canonical eukaryotic 1 DNA replication and segregation systems.</title>
        <authorList>
            <person name="Salas-Leiva D.E."/>
            <person name="Tromer E.C."/>
            <person name="Curtis B.A."/>
            <person name="Jerlstrom-Hultqvist J."/>
            <person name="Kolisko M."/>
            <person name="Yi Z."/>
            <person name="Salas-Leiva J.S."/>
            <person name="Gallot-Lavallee L."/>
            <person name="Kops G.J.P.L."/>
            <person name="Archibald J.M."/>
            <person name="Simpson A.G.B."/>
            <person name="Roger A.J."/>
        </authorList>
    </citation>
    <scope>NUCLEOTIDE SEQUENCE</scope>
    <source>
        <strain evidence="3">BICM</strain>
    </source>
</reference>
<evidence type="ECO:0000256" key="1">
    <source>
        <dbReference type="SAM" id="MobiDB-lite"/>
    </source>
</evidence>
<feature type="domain" description="SET" evidence="2">
    <location>
        <begin position="80"/>
        <end position="208"/>
    </location>
</feature>
<comment type="caution">
    <text evidence="3">The sequence shown here is derived from an EMBL/GenBank/DDBJ whole genome shotgun (WGS) entry which is preliminary data.</text>
</comment>
<keyword evidence="4" id="KW-1185">Reference proteome</keyword>
<dbReference type="InterPro" id="IPR046341">
    <property type="entry name" value="SET_dom_sf"/>
</dbReference>
<dbReference type="SMART" id="SM00317">
    <property type="entry name" value="SET"/>
    <property type="match status" value="1"/>
</dbReference>
<dbReference type="OrthoDB" id="308383at2759"/>
<feature type="region of interest" description="Disordered" evidence="1">
    <location>
        <begin position="246"/>
        <end position="279"/>
    </location>
</feature>
<dbReference type="AlphaFoldDB" id="A0A8J6B8T2"/>
<dbReference type="EMBL" id="JAHDYR010000005">
    <property type="protein sequence ID" value="KAG9396604.1"/>
    <property type="molecule type" value="Genomic_DNA"/>
</dbReference>
<evidence type="ECO:0000313" key="4">
    <source>
        <dbReference type="Proteomes" id="UP000717585"/>
    </source>
</evidence>
<dbReference type="Pfam" id="PF00856">
    <property type="entry name" value="SET"/>
    <property type="match status" value="1"/>
</dbReference>
<accession>A0A8J6B8T2</accession>
<dbReference type="InterPro" id="IPR001214">
    <property type="entry name" value="SET_dom"/>
</dbReference>
<gene>
    <name evidence="3" type="ORF">J8273_1617</name>
</gene>
<evidence type="ECO:0000259" key="2">
    <source>
        <dbReference type="PROSITE" id="PS50280"/>
    </source>
</evidence>
<protein>
    <submittedName>
        <fullName evidence="3">SET domain</fullName>
    </submittedName>
</protein>
<evidence type="ECO:0000313" key="3">
    <source>
        <dbReference type="EMBL" id="KAG9396604.1"/>
    </source>
</evidence>
<dbReference type="SUPFAM" id="SSF82199">
    <property type="entry name" value="SET domain"/>
    <property type="match status" value="1"/>
</dbReference>
<dbReference type="PROSITE" id="PS50280">
    <property type="entry name" value="SET"/>
    <property type="match status" value="1"/>
</dbReference>
<feature type="compositionally biased region" description="Basic residues" evidence="1">
    <location>
        <begin position="250"/>
        <end position="269"/>
    </location>
</feature>
<organism evidence="3 4">
    <name type="scientific">Carpediemonas membranifera</name>
    <dbReference type="NCBI Taxonomy" id="201153"/>
    <lineage>
        <taxon>Eukaryota</taxon>
        <taxon>Metamonada</taxon>
        <taxon>Carpediemonas-like organisms</taxon>
        <taxon>Carpediemonas</taxon>
    </lineage>
</organism>
<name>A0A8J6B8T2_9EUKA</name>
<dbReference type="Gene3D" id="2.170.270.10">
    <property type="entry name" value="SET domain"/>
    <property type="match status" value="1"/>
</dbReference>
<dbReference type="Proteomes" id="UP000717585">
    <property type="component" value="Unassembled WGS sequence"/>
</dbReference>
<sequence>MVRSKILLLLRLPSRLPIHPARLKPRRTPSRGPSCTSTLGGRMFYPGSDLQDVKRLISDEISLQAIPAPAWISSETRCDPRLTQEPDHPALNRTQSVGRGMIATEDISAGTCLGIYFGKLIPDAETASNNGQMVFVSHIPLPLHSMSFADSQVAVDAMSAAAGVHLINHSPDDVNCEFVDVLVDGLPVISVRATANIVRGEFLRIDYGETYFEADEEEHPVARFKSLAIDDPHYLARKVEQFKILQVKPQPRKRKQRKTKSNPARKRFQTARMTQGKSE</sequence>
<proteinExistence type="predicted"/>